<dbReference type="PROSITE" id="PS51440">
    <property type="entry name" value="TIM_2"/>
    <property type="match status" value="1"/>
</dbReference>
<sequence>MVDGSRPVWIGTSWKMNKTLAEAAAFIDRLSAAPIPRSVQPFVLPAHTALAAARARLPRDSPVRLGAQNAHWAAEGAWTGEISMRMAADAGATMVELGHSERREHFNETDQTIARKVAAALDHDLVPLVCVGEPTEVRDRGDAESFVADQVTAALARAAPGSVGACLIAYEPIWAIGARGRPASEVEVAPVMSAIATAVAELTGGGRACALLYGGSVSVGNAAELLRSPHTDGLFVGRAAWDIEGFLALMRVGAAHVEVNCASQNNI</sequence>
<dbReference type="EC" id="5.3.1.1" evidence="3"/>
<dbReference type="SUPFAM" id="SSF51351">
    <property type="entry name" value="Triosephosphate isomerase (TIM)"/>
    <property type="match status" value="1"/>
</dbReference>
<reference evidence="5" key="1">
    <citation type="journal article" date="2019" name="Int. J. Syst. Evol. Microbiol.">
        <title>The Global Catalogue of Microorganisms (GCM) 10K type strain sequencing project: providing services to taxonomists for standard genome sequencing and annotation.</title>
        <authorList>
            <consortium name="The Broad Institute Genomics Platform"/>
            <consortium name="The Broad Institute Genome Sequencing Center for Infectious Disease"/>
            <person name="Wu L."/>
            <person name="Ma J."/>
        </authorList>
    </citation>
    <scope>NUCLEOTIDE SEQUENCE [LARGE SCALE GENOMIC DNA]</scope>
    <source>
        <strain evidence="5">JCM 16929</strain>
    </source>
</reference>
<organism evidence="4 5">
    <name type="scientific">Microlunatus ginsengisoli</name>
    <dbReference type="NCBI Taxonomy" id="363863"/>
    <lineage>
        <taxon>Bacteria</taxon>
        <taxon>Bacillati</taxon>
        <taxon>Actinomycetota</taxon>
        <taxon>Actinomycetes</taxon>
        <taxon>Propionibacteriales</taxon>
        <taxon>Propionibacteriaceae</taxon>
        <taxon>Microlunatus</taxon>
    </lineage>
</organism>
<evidence type="ECO:0000256" key="1">
    <source>
        <dbReference type="ARBA" id="ARBA00007422"/>
    </source>
</evidence>
<dbReference type="Gene3D" id="3.20.20.70">
    <property type="entry name" value="Aldolase class I"/>
    <property type="match status" value="1"/>
</dbReference>
<keyword evidence="3" id="KW-0963">Cytoplasm</keyword>
<dbReference type="InterPro" id="IPR035990">
    <property type="entry name" value="TIM_sf"/>
</dbReference>
<dbReference type="NCBIfam" id="NF000722">
    <property type="entry name" value="PRK00042.2-1"/>
    <property type="match status" value="1"/>
</dbReference>
<protein>
    <recommendedName>
        <fullName evidence="3">Triosephosphate isomerase</fullName>
        <ecNumber evidence="3">5.3.1.1</ecNumber>
    </recommendedName>
</protein>
<dbReference type="PANTHER" id="PTHR21139:SF42">
    <property type="entry name" value="TRIOSEPHOSPHATE ISOMERASE"/>
    <property type="match status" value="1"/>
</dbReference>
<evidence type="ECO:0000313" key="5">
    <source>
        <dbReference type="Proteomes" id="UP001501490"/>
    </source>
</evidence>
<proteinExistence type="inferred from homology"/>
<dbReference type="EMBL" id="BAABAB010000005">
    <property type="protein sequence ID" value="GAA3607651.1"/>
    <property type="molecule type" value="Genomic_DNA"/>
</dbReference>
<comment type="subunit">
    <text evidence="3">Homodimer.</text>
</comment>
<dbReference type="GO" id="GO:0016853">
    <property type="term" value="F:isomerase activity"/>
    <property type="evidence" value="ECO:0007669"/>
    <property type="project" value="UniProtKB-KW"/>
</dbReference>
<dbReference type="PANTHER" id="PTHR21139">
    <property type="entry name" value="TRIOSEPHOSPHATE ISOMERASE"/>
    <property type="match status" value="1"/>
</dbReference>
<gene>
    <name evidence="4" type="primary">lerI</name>
    <name evidence="4" type="ORF">GCM10022236_06820</name>
</gene>
<keyword evidence="2 3" id="KW-0413">Isomerase</keyword>
<comment type="subcellular location">
    <subcellularLocation>
        <location evidence="3">Cytoplasm</location>
    </subcellularLocation>
</comment>
<keyword evidence="3" id="KW-0324">Glycolysis</keyword>
<evidence type="ECO:0000313" key="4">
    <source>
        <dbReference type="EMBL" id="GAA3607651.1"/>
    </source>
</evidence>
<accession>A0ABP6ZFS5</accession>
<comment type="pathway">
    <text evidence="3">Carbohydrate biosynthesis; gluconeogenesis.</text>
</comment>
<comment type="similarity">
    <text evidence="1 3">Belongs to the triosephosphate isomerase family.</text>
</comment>
<keyword evidence="5" id="KW-1185">Reference proteome</keyword>
<dbReference type="Pfam" id="PF00121">
    <property type="entry name" value="TIM"/>
    <property type="match status" value="1"/>
</dbReference>
<comment type="pathway">
    <text evidence="3">Carbohydrate degradation; glycolysis; D-glyceraldehyde 3-phosphate from glycerone phosphate: step 1/1.</text>
</comment>
<evidence type="ECO:0000256" key="3">
    <source>
        <dbReference type="RuleBase" id="RU363013"/>
    </source>
</evidence>
<comment type="catalytic activity">
    <reaction evidence="3">
        <text>D-glyceraldehyde 3-phosphate = dihydroxyacetone phosphate</text>
        <dbReference type="Rhea" id="RHEA:18585"/>
        <dbReference type="ChEBI" id="CHEBI:57642"/>
        <dbReference type="ChEBI" id="CHEBI:59776"/>
        <dbReference type="EC" id="5.3.1.1"/>
    </reaction>
</comment>
<keyword evidence="3" id="KW-0312">Gluconeogenesis</keyword>
<dbReference type="InterPro" id="IPR000652">
    <property type="entry name" value="Triosephosphate_isomerase"/>
</dbReference>
<dbReference type="RefSeq" id="WP_344801678.1">
    <property type="nucleotide sequence ID" value="NZ_BAABAB010000005.1"/>
</dbReference>
<dbReference type="CDD" id="cd00311">
    <property type="entry name" value="TIM"/>
    <property type="match status" value="1"/>
</dbReference>
<dbReference type="Proteomes" id="UP001501490">
    <property type="component" value="Unassembled WGS sequence"/>
</dbReference>
<evidence type="ECO:0000256" key="2">
    <source>
        <dbReference type="ARBA" id="ARBA00023235"/>
    </source>
</evidence>
<name>A0ABP6ZFS5_9ACTN</name>
<comment type="caution">
    <text evidence="4">The sequence shown here is derived from an EMBL/GenBank/DDBJ whole genome shotgun (WGS) entry which is preliminary data.</text>
</comment>
<dbReference type="InterPro" id="IPR013785">
    <property type="entry name" value="Aldolase_TIM"/>
</dbReference>